<dbReference type="GO" id="GO:0016787">
    <property type="term" value="F:hydrolase activity"/>
    <property type="evidence" value="ECO:0007669"/>
    <property type="project" value="UniProtKB-KW"/>
</dbReference>
<name>A0ABT9XPG6_9BACI</name>
<dbReference type="InterPro" id="IPR023203">
    <property type="entry name" value="TTHA0068_sf"/>
</dbReference>
<dbReference type="SUPFAM" id="SSF140663">
    <property type="entry name" value="TTHA0068-like"/>
    <property type="match status" value="1"/>
</dbReference>
<proteinExistence type="predicted"/>
<keyword evidence="2" id="KW-1185">Reference proteome</keyword>
<dbReference type="RefSeq" id="WP_307404197.1">
    <property type="nucleotide sequence ID" value="NZ_JAUSTW010000001.1"/>
</dbReference>
<dbReference type="Gene3D" id="1.10.3450.10">
    <property type="entry name" value="TTHA0068-like"/>
    <property type="match status" value="1"/>
</dbReference>
<gene>
    <name evidence="1" type="ORF">J2S10_000545</name>
</gene>
<sequence length="173" mass="20244">MYPKEFIQYLIHFHGDRDYFECHEILEDYWKIADKGNKDSIWVGFIQVAVSTYHHRRGNFKGARRTLEKALTIFSGQTSLLTNLGFDSAIFMLLLHSRLSAIEKEEAYTSFELPICDLLLLKESKIECKQAGFLWGKESNIANESLIHRHKLRDRTSVIHERELALKERKGNE</sequence>
<protein>
    <submittedName>
        <fullName evidence="1">Metal-dependent hydrolase</fullName>
    </submittedName>
</protein>
<evidence type="ECO:0000313" key="2">
    <source>
        <dbReference type="Proteomes" id="UP001224122"/>
    </source>
</evidence>
<comment type="caution">
    <text evidence="1">The sequence shown here is derived from an EMBL/GenBank/DDBJ whole genome shotgun (WGS) entry which is preliminary data.</text>
</comment>
<dbReference type="PANTHER" id="PTHR34796">
    <property type="entry name" value="EXPRESSED PROTEIN"/>
    <property type="match status" value="1"/>
</dbReference>
<reference evidence="1 2" key="1">
    <citation type="submission" date="2023-07" db="EMBL/GenBank/DDBJ databases">
        <title>Genomic Encyclopedia of Type Strains, Phase IV (KMG-IV): sequencing the most valuable type-strain genomes for metagenomic binning, comparative biology and taxonomic classification.</title>
        <authorList>
            <person name="Goeker M."/>
        </authorList>
    </citation>
    <scope>NUCLEOTIDE SEQUENCE [LARGE SCALE GENOMIC DNA]</scope>
    <source>
        <strain evidence="1 2">DSM 27594</strain>
    </source>
</reference>
<organism evidence="1 2">
    <name type="scientific">Neobacillus ginsengisoli</name>
    <dbReference type="NCBI Taxonomy" id="904295"/>
    <lineage>
        <taxon>Bacteria</taxon>
        <taxon>Bacillati</taxon>
        <taxon>Bacillota</taxon>
        <taxon>Bacilli</taxon>
        <taxon>Bacillales</taxon>
        <taxon>Bacillaceae</taxon>
        <taxon>Neobacillus</taxon>
    </lineage>
</organism>
<keyword evidence="1" id="KW-0378">Hydrolase</keyword>
<dbReference type="Pfam" id="PF03745">
    <property type="entry name" value="DUF309"/>
    <property type="match status" value="1"/>
</dbReference>
<dbReference type="PANTHER" id="PTHR34796:SF1">
    <property type="entry name" value="EXPRESSED PROTEIN"/>
    <property type="match status" value="1"/>
</dbReference>
<evidence type="ECO:0000313" key="1">
    <source>
        <dbReference type="EMBL" id="MDQ0197440.1"/>
    </source>
</evidence>
<dbReference type="InterPro" id="IPR005500">
    <property type="entry name" value="DUF309"/>
</dbReference>
<dbReference type="Proteomes" id="UP001224122">
    <property type="component" value="Unassembled WGS sequence"/>
</dbReference>
<accession>A0ABT9XPG6</accession>
<dbReference type="EMBL" id="JAUSTW010000001">
    <property type="protein sequence ID" value="MDQ0197440.1"/>
    <property type="molecule type" value="Genomic_DNA"/>
</dbReference>